<evidence type="ECO:0000259" key="1">
    <source>
        <dbReference type="Pfam" id="PF14551"/>
    </source>
</evidence>
<evidence type="ECO:0000313" key="2">
    <source>
        <dbReference type="EMBL" id="KAK2148192.1"/>
    </source>
</evidence>
<protein>
    <recommendedName>
        <fullName evidence="1">MCM N-terminal domain-containing protein</fullName>
    </recommendedName>
</protein>
<dbReference type="InterPro" id="IPR012340">
    <property type="entry name" value="NA-bd_OB-fold"/>
</dbReference>
<dbReference type="SUPFAM" id="SSF50249">
    <property type="entry name" value="Nucleic acid-binding proteins"/>
    <property type="match status" value="1"/>
</dbReference>
<dbReference type="Gene3D" id="3.30.1640.10">
    <property type="entry name" value="mini-chromosome maintenance (MCM) complex, chain A, domain 1"/>
    <property type="match status" value="1"/>
</dbReference>
<keyword evidence="3" id="KW-1185">Reference proteome</keyword>
<gene>
    <name evidence="2" type="ORF">LSH36_510g00005</name>
</gene>
<dbReference type="AlphaFoldDB" id="A0AAD9MWD5"/>
<dbReference type="Pfam" id="PF14551">
    <property type="entry name" value="MCM_N"/>
    <property type="match status" value="1"/>
</dbReference>
<dbReference type="FunFam" id="3.30.1640.10:FF:000001">
    <property type="entry name" value="DNA helicase"/>
    <property type="match status" value="1"/>
</dbReference>
<sequence length="82" mass="9713">MIGEPFLNFSATHLKQFDANLYRQLICYPQEVIPTFDMAVNEMFFEKYPDTMLEHQIQVRPYDVEKTTKMTSLNPEGHAWLI</sequence>
<dbReference type="EMBL" id="JAODUP010000510">
    <property type="protein sequence ID" value="KAK2148192.1"/>
    <property type="molecule type" value="Genomic_DNA"/>
</dbReference>
<dbReference type="Proteomes" id="UP001208570">
    <property type="component" value="Unassembled WGS sequence"/>
</dbReference>
<reference evidence="2" key="1">
    <citation type="journal article" date="2023" name="Mol. Biol. Evol.">
        <title>Third-Generation Sequencing Reveals the Adaptive Role of the Epigenome in Three Deep-Sea Polychaetes.</title>
        <authorList>
            <person name="Perez M."/>
            <person name="Aroh O."/>
            <person name="Sun Y."/>
            <person name="Lan Y."/>
            <person name="Juniper S.K."/>
            <person name="Young C.R."/>
            <person name="Angers B."/>
            <person name="Qian P.Y."/>
        </authorList>
    </citation>
    <scope>NUCLEOTIDE SEQUENCE</scope>
    <source>
        <strain evidence="2">P08H-3</strain>
    </source>
</reference>
<dbReference type="InterPro" id="IPR027925">
    <property type="entry name" value="MCM_N"/>
</dbReference>
<evidence type="ECO:0000313" key="3">
    <source>
        <dbReference type="Proteomes" id="UP001208570"/>
    </source>
</evidence>
<feature type="domain" description="MCM N-terminal" evidence="1">
    <location>
        <begin position="5"/>
        <end position="63"/>
    </location>
</feature>
<proteinExistence type="predicted"/>
<name>A0AAD9MWD5_9ANNE</name>
<accession>A0AAD9MWD5</accession>
<comment type="caution">
    <text evidence="2">The sequence shown here is derived from an EMBL/GenBank/DDBJ whole genome shotgun (WGS) entry which is preliminary data.</text>
</comment>
<organism evidence="2 3">
    <name type="scientific">Paralvinella palmiformis</name>
    <dbReference type="NCBI Taxonomy" id="53620"/>
    <lineage>
        <taxon>Eukaryota</taxon>
        <taxon>Metazoa</taxon>
        <taxon>Spiralia</taxon>
        <taxon>Lophotrochozoa</taxon>
        <taxon>Annelida</taxon>
        <taxon>Polychaeta</taxon>
        <taxon>Sedentaria</taxon>
        <taxon>Canalipalpata</taxon>
        <taxon>Terebellida</taxon>
        <taxon>Terebelliformia</taxon>
        <taxon>Alvinellidae</taxon>
        <taxon>Paralvinella</taxon>
    </lineage>
</organism>